<keyword evidence="8" id="KW-1185">Reference proteome</keyword>
<dbReference type="Pfam" id="PF02485">
    <property type="entry name" value="Branch"/>
    <property type="match status" value="1"/>
</dbReference>
<evidence type="ECO:0000256" key="1">
    <source>
        <dbReference type="ARBA" id="ARBA00004606"/>
    </source>
</evidence>
<dbReference type="AlphaFoldDB" id="A0A835ERY8"/>
<accession>A0A835ERY8</accession>
<feature type="transmembrane region" description="Helical" evidence="6">
    <location>
        <begin position="151"/>
        <end position="173"/>
    </location>
</feature>
<evidence type="ECO:0000256" key="2">
    <source>
        <dbReference type="ARBA" id="ARBA00022676"/>
    </source>
</evidence>
<comment type="subcellular location">
    <subcellularLocation>
        <location evidence="1">Membrane</location>
        <topology evidence="1">Single-pass type II membrane protein</topology>
    </subcellularLocation>
</comment>
<protein>
    <submittedName>
        <fullName evidence="7">Uncharacterized protein</fullName>
    </submittedName>
</protein>
<dbReference type="InterPro" id="IPR003406">
    <property type="entry name" value="Glyco_trans_14"/>
</dbReference>
<keyword evidence="4 6" id="KW-0472">Membrane</keyword>
<organism evidence="7 8">
    <name type="scientific">Digitaria exilis</name>
    <dbReference type="NCBI Taxonomy" id="1010633"/>
    <lineage>
        <taxon>Eukaryota</taxon>
        <taxon>Viridiplantae</taxon>
        <taxon>Streptophyta</taxon>
        <taxon>Embryophyta</taxon>
        <taxon>Tracheophyta</taxon>
        <taxon>Spermatophyta</taxon>
        <taxon>Magnoliopsida</taxon>
        <taxon>Liliopsida</taxon>
        <taxon>Poales</taxon>
        <taxon>Poaceae</taxon>
        <taxon>PACMAD clade</taxon>
        <taxon>Panicoideae</taxon>
        <taxon>Panicodae</taxon>
        <taxon>Paniceae</taxon>
        <taxon>Anthephorinae</taxon>
        <taxon>Digitaria</taxon>
    </lineage>
</organism>
<dbReference type="GO" id="GO:0016020">
    <property type="term" value="C:membrane"/>
    <property type="evidence" value="ECO:0007669"/>
    <property type="project" value="UniProtKB-SubCell"/>
</dbReference>
<evidence type="ECO:0000256" key="4">
    <source>
        <dbReference type="ARBA" id="ARBA00023136"/>
    </source>
</evidence>
<keyword evidence="6" id="KW-0812">Transmembrane</keyword>
<evidence type="ECO:0000256" key="3">
    <source>
        <dbReference type="ARBA" id="ARBA00022679"/>
    </source>
</evidence>
<dbReference type="PANTHER" id="PTHR31042:SF21">
    <property type="entry name" value="OS01G0875800 PROTEIN"/>
    <property type="match status" value="1"/>
</dbReference>
<evidence type="ECO:0000313" key="7">
    <source>
        <dbReference type="EMBL" id="KAF8716506.1"/>
    </source>
</evidence>
<keyword evidence="5" id="KW-0325">Glycoprotein</keyword>
<evidence type="ECO:0000256" key="5">
    <source>
        <dbReference type="ARBA" id="ARBA00023180"/>
    </source>
</evidence>
<comment type="caution">
    <text evidence="7">The sequence shown here is derived from an EMBL/GenBank/DDBJ whole genome shotgun (WGS) entry which is preliminary data.</text>
</comment>
<proteinExistence type="predicted"/>
<evidence type="ECO:0000313" key="8">
    <source>
        <dbReference type="Proteomes" id="UP000636709"/>
    </source>
</evidence>
<sequence length="597" mass="66579">MGLPQPTLRFNPLPCASCRSSTSCCAPGDRSWLYRLEIFVCVIAAAASSCITIHSGLVHADGYAYPRHAFLGLLFLDLSPDLLLLPRPRLECALILESYRIALASRRALPFVHSLKSLPAQQHALSRHLGMKGGIDDFKVMLTRNEPLTGLAKAVVFLVIFALGVVAGLWAAAGARPSYIDPDIIPRQPLYPPSSSSSASHGVCCRPDPDPAFAQFVAPTRLMHDMTDEELFWRATLVPAANGFPFRRVPKVAFLFLAGHGVLPLAPLWERFFRGHEKLFSIYVHGPPGVSFNVSDDSPFYRRQIPSKETMWGSVTLMDAEKRLLANALLDFSNERFVLVSESCIPVHNFTTVYSYLVGSEHSYVESYYRNTKQCRNRYSRWMAPDITLRQWRKGSQWFELGRDIATSVLTDTRYYPLFRRHCRPSCYPDEHYLQTYVTLRHGAVNSNRTVTYVDWSTNGAHPVAYGAREATPELVRSIRTSREPCTRNSRPTNVCYLFARKFTPDALAPLLNMSAAASGSSNHLHCTKQPPTKCQLALNHHEQQGPNAPAAPTHFLRPAPAPAGVVVVQFVDFLLFFLDILQALAGPTNGPSRQVP</sequence>
<reference evidence="7" key="1">
    <citation type="submission" date="2020-07" db="EMBL/GenBank/DDBJ databases">
        <title>Genome sequence and genetic diversity analysis of an under-domesticated orphan crop, white fonio (Digitaria exilis).</title>
        <authorList>
            <person name="Bennetzen J.L."/>
            <person name="Chen S."/>
            <person name="Ma X."/>
            <person name="Wang X."/>
            <person name="Yssel A.E.J."/>
            <person name="Chaluvadi S.R."/>
            <person name="Johnson M."/>
            <person name="Gangashetty P."/>
            <person name="Hamidou F."/>
            <person name="Sanogo M.D."/>
            <person name="Zwaenepoel A."/>
            <person name="Wallace J."/>
            <person name="Van De Peer Y."/>
            <person name="Van Deynze A."/>
        </authorList>
    </citation>
    <scope>NUCLEOTIDE SEQUENCE</scope>
    <source>
        <tissue evidence="7">Leaves</tissue>
    </source>
</reference>
<dbReference type="EMBL" id="JACEFO010001721">
    <property type="protein sequence ID" value="KAF8716506.1"/>
    <property type="molecule type" value="Genomic_DNA"/>
</dbReference>
<dbReference type="GO" id="GO:0016757">
    <property type="term" value="F:glycosyltransferase activity"/>
    <property type="evidence" value="ECO:0007669"/>
    <property type="project" value="UniProtKB-KW"/>
</dbReference>
<keyword evidence="3" id="KW-0808">Transferase</keyword>
<keyword evidence="2" id="KW-0328">Glycosyltransferase</keyword>
<gene>
    <name evidence="7" type="ORF">HU200_026291</name>
</gene>
<feature type="transmembrane region" description="Helical" evidence="6">
    <location>
        <begin position="38"/>
        <end position="57"/>
    </location>
</feature>
<name>A0A835ERY8_9POAL</name>
<dbReference type="InterPro" id="IPR044174">
    <property type="entry name" value="BC10-like"/>
</dbReference>
<dbReference type="PANTHER" id="PTHR31042">
    <property type="entry name" value="CORE-2/I-BRANCHING BETA-1,6-N-ACETYLGLUCOSAMINYLTRANSFERASE FAMILY PROTEIN-RELATED"/>
    <property type="match status" value="1"/>
</dbReference>
<evidence type="ECO:0000256" key="6">
    <source>
        <dbReference type="SAM" id="Phobius"/>
    </source>
</evidence>
<keyword evidence="6" id="KW-1133">Transmembrane helix</keyword>
<dbReference type="OrthoDB" id="191334at2759"/>
<dbReference type="Proteomes" id="UP000636709">
    <property type="component" value="Unassembled WGS sequence"/>
</dbReference>